<protein>
    <submittedName>
        <fullName evidence="1">Uncharacterized protein</fullName>
    </submittedName>
</protein>
<proteinExistence type="predicted"/>
<dbReference type="EMBL" id="MTKT01001261">
    <property type="protein sequence ID" value="OWM85528.1"/>
    <property type="molecule type" value="Genomic_DNA"/>
</dbReference>
<dbReference type="AlphaFoldDB" id="A0A218XL45"/>
<sequence>MGAFANPKGGRGCAPSCALGPIPRSNEPSPEMCDSGACSSQLRLKLPVVRDLCAGINKLTTEPISFLPDGP</sequence>
<comment type="caution">
    <text evidence="1">The sequence shown here is derived from an EMBL/GenBank/DDBJ whole genome shotgun (WGS) entry which is preliminary data.</text>
</comment>
<evidence type="ECO:0000313" key="2">
    <source>
        <dbReference type="Proteomes" id="UP000197138"/>
    </source>
</evidence>
<gene>
    <name evidence="1" type="ORF">CDL15_Pgr013177</name>
</gene>
<name>A0A218XL45_PUNGR</name>
<accession>A0A218XL45</accession>
<evidence type="ECO:0000313" key="1">
    <source>
        <dbReference type="EMBL" id="OWM85528.1"/>
    </source>
</evidence>
<dbReference type="Proteomes" id="UP000197138">
    <property type="component" value="Unassembled WGS sequence"/>
</dbReference>
<organism evidence="1 2">
    <name type="scientific">Punica granatum</name>
    <name type="common">Pomegranate</name>
    <dbReference type="NCBI Taxonomy" id="22663"/>
    <lineage>
        <taxon>Eukaryota</taxon>
        <taxon>Viridiplantae</taxon>
        <taxon>Streptophyta</taxon>
        <taxon>Embryophyta</taxon>
        <taxon>Tracheophyta</taxon>
        <taxon>Spermatophyta</taxon>
        <taxon>Magnoliopsida</taxon>
        <taxon>eudicotyledons</taxon>
        <taxon>Gunneridae</taxon>
        <taxon>Pentapetalae</taxon>
        <taxon>rosids</taxon>
        <taxon>malvids</taxon>
        <taxon>Myrtales</taxon>
        <taxon>Lythraceae</taxon>
        <taxon>Punica</taxon>
    </lineage>
</organism>
<reference evidence="2" key="1">
    <citation type="journal article" date="2017" name="Plant J.">
        <title>The pomegranate (Punica granatum L.) genome and the genomics of punicalagin biosynthesis.</title>
        <authorList>
            <person name="Qin G."/>
            <person name="Xu C."/>
            <person name="Ming R."/>
            <person name="Tang H."/>
            <person name="Guyot R."/>
            <person name="Kramer E.M."/>
            <person name="Hu Y."/>
            <person name="Yi X."/>
            <person name="Qi Y."/>
            <person name="Xu X."/>
            <person name="Gao Z."/>
            <person name="Pan H."/>
            <person name="Jian J."/>
            <person name="Tian Y."/>
            <person name="Yue Z."/>
            <person name="Xu Y."/>
        </authorList>
    </citation>
    <scope>NUCLEOTIDE SEQUENCE [LARGE SCALE GENOMIC DNA]</scope>
    <source>
        <strain evidence="2">cv. Dabenzi</strain>
    </source>
</reference>